<evidence type="ECO:0000256" key="1">
    <source>
        <dbReference type="ARBA" id="ARBA00004651"/>
    </source>
</evidence>
<feature type="transmembrane region" description="Helical" evidence="6">
    <location>
        <begin position="118"/>
        <end position="145"/>
    </location>
</feature>
<keyword evidence="5 6" id="KW-0472">Membrane</keyword>
<feature type="transmembrane region" description="Helical" evidence="6">
    <location>
        <begin position="42"/>
        <end position="65"/>
    </location>
</feature>
<comment type="caution">
    <text evidence="7">The sequence shown here is derived from an EMBL/GenBank/DDBJ whole genome shotgun (WGS) entry which is preliminary data.</text>
</comment>
<evidence type="ECO:0008006" key="9">
    <source>
        <dbReference type="Google" id="ProtNLM"/>
    </source>
</evidence>
<evidence type="ECO:0000256" key="4">
    <source>
        <dbReference type="ARBA" id="ARBA00022989"/>
    </source>
</evidence>
<name>A0A261TLH8_9BORD</name>
<evidence type="ECO:0000256" key="3">
    <source>
        <dbReference type="ARBA" id="ARBA00022692"/>
    </source>
</evidence>
<gene>
    <name evidence="7" type="ORF">CAL25_13290</name>
</gene>
<feature type="transmembrane region" description="Helical" evidence="6">
    <location>
        <begin position="192"/>
        <end position="212"/>
    </location>
</feature>
<dbReference type="OrthoDB" id="581870at2"/>
<accession>A0A261TLH8</accession>
<dbReference type="EMBL" id="NEVP01000007">
    <property type="protein sequence ID" value="OZI50285.1"/>
    <property type="molecule type" value="Genomic_DNA"/>
</dbReference>
<dbReference type="Pfam" id="PF01810">
    <property type="entry name" value="LysE"/>
    <property type="match status" value="1"/>
</dbReference>
<dbReference type="Proteomes" id="UP000216913">
    <property type="component" value="Unassembled WGS sequence"/>
</dbReference>
<protein>
    <recommendedName>
        <fullName evidence="9">Lysine transporter LysE</fullName>
    </recommendedName>
</protein>
<dbReference type="PANTHER" id="PTHR30086:SF20">
    <property type="entry name" value="ARGININE EXPORTER PROTEIN ARGO-RELATED"/>
    <property type="match status" value="1"/>
</dbReference>
<dbReference type="GO" id="GO:0005886">
    <property type="term" value="C:plasma membrane"/>
    <property type="evidence" value="ECO:0007669"/>
    <property type="project" value="UniProtKB-SubCell"/>
</dbReference>
<dbReference type="GO" id="GO:0015171">
    <property type="term" value="F:amino acid transmembrane transporter activity"/>
    <property type="evidence" value="ECO:0007669"/>
    <property type="project" value="TreeGrafter"/>
</dbReference>
<evidence type="ECO:0000256" key="2">
    <source>
        <dbReference type="ARBA" id="ARBA00022475"/>
    </source>
</evidence>
<feature type="transmembrane region" description="Helical" evidence="6">
    <location>
        <begin position="157"/>
        <end position="180"/>
    </location>
</feature>
<dbReference type="RefSeq" id="WP_094800636.1">
    <property type="nucleotide sequence ID" value="NZ_NEVP01000007.1"/>
</dbReference>
<dbReference type="PANTHER" id="PTHR30086">
    <property type="entry name" value="ARGININE EXPORTER PROTEIN ARGO"/>
    <property type="match status" value="1"/>
</dbReference>
<keyword evidence="3 6" id="KW-0812">Transmembrane</keyword>
<evidence type="ECO:0000256" key="6">
    <source>
        <dbReference type="SAM" id="Phobius"/>
    </source>
</evidence>
<sequence>MDFAWQQFGVVAGAHFLALLSPGPDFVLIARSSMLMGWRRTLPLCAGIASANGIFVVLAVAGLAALNEGAWLLQALQWAGCGYLLYLGQLFWRHAQAVGMPPGADATPVRTPSRHAGLAAFATGLGCGLINPKNALFYASLFALLTERATAATQALYGAWMVAVVFVWDALVAAALRHPAMVRRYARHHVRIGRITGVVLALIGLAGAAALLRQ</sequence>
<reference evidence="7 8" key="1">
    <citation type="submission" date="2017-05" db="EMBL/GenBank/DDBJ databases">
        <title>Complete and WGS of Bordetella genogroups.</title>
        <authorList>
            <person name="Spilker T."/>
            <person name="LiPuma J."/>
        </authorList>
    </citation>
    <scope>NUCLEOTIDE SEQUENCE [LARGE SCALE GENOMIC DNA]</scope>
    <source>
        <strain evidence="7 8">AU10456</strain>
    </source>
</reference>
<keyword evidence="2" id="KW-1003">Cell membrane</keyword>
<proteinExistence type="predicted"/>
<feature type="transmembrane region" description="Helical" evidence="6">
    <location>
        <begin position="12"/>
        <end position="30"/>
    </location>
</feature>
<dbReference type="InterPro" id="IPR001123">
    <property type="entry name" value="LeuE-type"/>
</dbReference>
<dbReference type="AlphaFoldDB" id="A0A261TLH8"/>
<keyword evidence="8" id="KW-1185">Reference proteome</keyword>
<comment type="subcellular location">
    <subcellularLocation>
        <location evidence="1">Cell membrane</location>
        <topology evidence="1">Multi-pass membrane protein</topology>
    </subcellularLocation>
</comment>
<evidence type="ECO:0000256" key="5">
    <source>
        <dbReference type="ARBA" id="ARBA00023136"/>
    </source>
</evidence>
<evidence type="ECO:0000313" key="7">
    <source>
        <dbReference type="EMBL" id="OZI50285.1"/>
    </source>
</evidence>
<keyword evidence="4 6" id="KW-1133">Transmembrane helix</keyword>
<organism evidence="7 8">
    <name type="scientific">Bordetella genomosp. 5</name>
    <dbReference type="NCBI Taxonomy" id="1395608"/>
    <lineage>
        <taxon>Bacteria</taxon>
        <taxon>Pseudomonadati</taxon>
        <taxon>Pseudomonadota</taxon>
        <taxon>Betaproteobacteria</taxon>
        <taxon>Burkholderiales</taxon>
        <taxon>Alcaligenaceae</taxon>
        <taxon>Bordetella</taxon>
    </lineage>
</organism>
<feature type="transmembrane region" description="Helical" evidence="6">
    <location>
        <begin position="71"/>
        <end position="92"/>
    </location>
</feature>
<evidence type="ECO:0000313" key="8">
    <source>
        <dbReference type="Proteomes" id="UP000216913"/>
    </source>
</evidence>